<evidence type="ECO:0000256" key="1">
    <source>
        <dbReference type="ARBA" id="ARBA00004141"/>
    </source>
</evidence>
<protein>
    <submittedName>
        <fullName evidence="6">Colicin V production protein</fullName>
    </submittedName>
</protein>
<evidence type="ECO:0000313" key="7">
    <source>
        <dbReference type="Proteomes" id="UP000002742"/>
    </source>
</evidence>
<dbReference type="RefSeq" id="WP_015831930.1">
    <property type="nucleotide sequence ID" value="NC_012968.1"/>
</dbReference>
<keyword evidence="7" id="KW-1185">Reference proteome</keyword>
<dbReference type="OrthoDB" id="9810601at2"/>
<dbReference type="Pfam" id="PF02674">
    <property type="entry name" value="Colicin_V"/>
    <property type="match status" value="1"/>
</dbReference>
<dbReference type="GO" id="GO:0016020">
    <property type="term" value="C:membrane"/>
    <property type="evidence" value="ECO:0007669"/>
    <property type="project" value="UniProtKB-SubCell"/>
</dbReference>
<dbReference type="Proteomes" id="UP000002742">
    <property type="component" value="Chromosome"/>
</dbReference>
<dbReference type="PANTHER" id="PTHR36926">
    <property type="entry name" value="COLICIN V PRODUCTION PROTEIN"/>
    <property type="match status" value="1"/>
</dbReference>
<reference evidence="6 7" key="2">
    <citation type="journal article" date="2011" name="J. Bacteriol.">
        <title>Genomes of three methylotrophs from a single niche uncover genetic and metabolic divergence of Methylophilaceae.</title>
        <authorList>
            <person name="Lapidus A."/>
            <person name="Clum A."/>
            <person name="Labutti K."/>
            <person name="Kaluzhnaya M.G."/>
            <person name="Lim S."/>
            <person name="Beck D.A."/>
            <person name="Glavina Del Rio T."/>
            <person name="Nolan M."/>
            <person name="Mavromatis K."/>
            <person name="Huntemann M."/>
            <person name="Lucas S."/>
            <person name="Lidstrom M.E."/>
            <person name="Ivanova N."/>
            <person name="Chistoserdova L."/>
        </authorList>
    </citation>
    <scope>NUCLEOTIDE SEQUENCE [LARGE SCALE GENOMIC DNA]</scope>
    <source>
        <strain evidence="7">JLW8 / ATCC BAA-1282 / DSM 17540</strain>
    </source>
</reference>
<sequence>MTIFDYIVLSIIGLSVILSVMRGMVREVIAIVGLVAAFYVGVTYTNQLLPMMPMDIPNDALRVLAAFLVLFLATILLATLLGIALSAIFKKAGLGWLNRFLGALFGVARGLLIVCVIVFLAGLTDIPKDPRWRNAMFSAPIEALVVNLLPWVPEGIAKHVKYD</sequence>
<dbReference type="InterPro" id="IPR003825">
    <property type="entry name" value="Colicin-V_CvpA"/>
</dbReference>
<dbReference type="eggNOG" id="COG1286">
    <property type="taxonomic scope" value="Bacteria"/>
</dbReference>
<accession>C6WVE5</accession>
<name>C6WVE5_METML</name>
<organism evidence="6 7">
    <name type="scientific">Methylotenera mobilis (strain JLW8 / ATCC BAA-1282 / DSM 17540)</name>
    <dbReference type="NCBI Taxonomy" id="583345"/>
    <lineage>
        <taxon>Bacteria</taxon>
        <taxon>Pseudomonadati</taxon>
        <taxon>Pseudomonadota</taxon>
        <taxon>Betaproteobacteria</taxon>
        <taxon>Nitrosomonadales</taxon>
        <taxon>Methylophilaceae</taxon>
        <taxon>Methylotenera</taxon>
    </lineage>
</organism>
<dbReference type="TCDB" id="9.B.160.1.4">
    <property type="family name" value="the colicin v production (cvpa) family"/>
</dbReference>
<dbReference type="EMBL" id="CP001672">
    <property type="protein sequence ID" value="ACT47894.1"/>
    <property type="molecule type" value="Genomic_DNA"/>
</dbReference>
<evidence type="ECO:0000256" key="4">
    <source>
        <dbReference type="ARBA" id="ARBA00023136"/>
    </source>
</evidence>
<comment type="subcellular location">
    <subcellularLocation>
        <location evidence="1">Membrane</location>
        <topology evidence="1">Multi-pass membrane protein</topology>
    </subcellularLocation>
</comment>
<dbReference type="AlphaFoldDB" id="C6WVE5"/>
<dbReference type="InterPro" id="IPR052719">
    <property type="entry name" value="CvpA-like"/>
</dbReference>
<dbReference type="STRING" id="583345.Mmol_0985"/>
<evidence type="ECO:0000256" key="3">
    <source>
        <dbReference type="ARBA" id="ARBA00022989"/>
    </source>
</evidence>
<reference evidence="7" key="1">
    <citation type="submission" date="2009-07" db="EMBL/GenBank/DDBJ databases">
        <title>Complete sequence of Methylotenera mobilis JLW8.</title>
        <authorList>
            <consortium name="US DOE Joint Genome Institute"/>
            <person name="Lucas S."/>
            <person name="Copeland A."/>
            <person name="Lapidus A."/>
            <person name="Glavina del Rio T."/>
            <person name="Tice H."/>
            <person name="Bruce D."/>
            <person name="Goodwin L."/>
            <person name="Pitluck S."/>
            <person name="LaButti K.M."/>
            <person name="Clum A."/>
            <person name="Larimer F."/>
            <person name="Land M."/>
            <person name="Hauser L."/>
            <person name="Kyrpides N."/>
            <person name="Mikhailova N."/>
            <person name="Kayluzhnaya M."/>
            <person name="Chistoserdova L."/>
        </authorList>
    </citation>
    <scope>NUCLEOTIDE SEQUENCE [LARGE SCALE GENOMIC DNA]</scope>
    <source>
        <strain evidence="7">JLW8 / ATCC BAA-1282 / DSM 17540</strain>
    </source>
</reference>
<dbReference type="KEGG" id="mmb:Mmol_0985"/>
<feature type="transmembrane region" description="Helical" evidence="5">
    <location>
        <begin position="6"/>
        <end position="21"/>
    </location>
</feature>
<dbReference type="HOGENOM" id="CLU_092720_2_2_4"/>
<evidence type="ECO:0000256" key="2">
    <source>
        <dbReference type="ARBA" id="ARBA00022692"/>
    </source>
</evidence>
<gene>
    <name evidence="6" type="ordered locus">Mmol_0985</name>
</gene>
<keyword evidence="3 5" id="KW-1133">Transmembrane helix</keyword>
<dbReference type="GO" id="GO:0009403">
    <property type="term" value="P:toxin biosynthetic process"/>
    <property type="evidence" value="ECO:0007669"/>
    <property type="project" value="InterPro"/>
</dbReference>
<evidence type="ECO:0000313" key="6">
    <source>
        <dbReference type="EMBL" id="ACT47894.1"/>
    </source>
</evidence>
<keyword evidence="2 5" id="KW-0812">Transmembrane</keyword>
<feature type="transmembrane region" description="Helical" evidence="5">
    <location>
        <begin position="100"/>
        <end position="123"/>
    </location>
</feature>
<proteinExistence type="predicted"/>
<feature type="transmembrane region" description="Helical" evidence="5">
    <location>
        <begin position="28"/>
        <end position="44"/>
    </location>
</feature>
<evidence type="ECO:0000256" key="5">
    <source>
        <dbReference type="SAM" id="Phobius"/>
    </source>
</evidence>
<dbReference type="PANTHER" id="PTHR36926:SF1">
    <property type="entry name" value="COLICIN V PRODUCTION PROTEIN"/>
    <property type="match status" value="1"/>
</dbReference>
<feature type="transmembrane region" description="Helical" evidence="5">
    <location>
        <begin position="64"/>
        <end position="88"/>
    </location>
</feature>
<keyword evidence="4 5" id="KW-0472">Membrane</keyword>